<protein>
    <recommendedName>
        <fullName evidence="3">GYF domain-containing protein</fullName>
    </recommendedName>
</protein>
<feature type="transmembrane region" description="Helical" evidence="2">
    <location>
        <begin position="97"/>
        <end position="115"/>
    </location>
</feature>
<comment type="caution">
    <text evidence="4">The sequence shown here is derived from an EMBL/GenBank/DDBJ whole genome shotgun (WGS) entry which is preliminary data.</text>
</comment>
<dbReference type="EMBL" id="BTPE01000028">
    <property type="protein sequence ID" value="GMQ35738.1"/>
    <property type="molecule type" value="Genomic_DNA"/>
</dbReference>
<dbReference type="RefSeq" id="WP_338230704.1">
    <property type="nucleotide sequence ID" value="NZ_BTPE01000028.1"/>
</dbReference>
<evidence type="ECO:0000256" key="1">
    <source>
        <dbReference type="SAM" id="MobiDB-lite"/>
    </source>
</evidence>
<proteinExistence type="predicted"/>
<evidence type="ECO:0000256" key="2">
    <source>
        <dbReference type="SAM" id="Phobius"/>
    </source>
</evidence>
<dbReference type="Pfam" id="PF14237">
    <property type="entry name" value="GYF_2"/>
    <property type="match status" value="1"/>
</dbReference>
<feature type="compositionally biased region" description="Basic and acidic residues" evidence="1">
    <location>
        <begin position="67"/>
        <end position="80"/>
    </location>
</feature>
<keyword evidence="5" id="KW-1185">Reference proteome</keyword>
<dbReference type="Proteomes" id="UP001307705">
    <property type="component" value="Unassembled WGS sequence"/>
</dbReference>
<feature type="domain" description="GYF" evidence="3">
    <location>
        <begin position="4"/>
        <end position="49"/>
    </location>
</feature>
<evidence type="ECO:0000313" key="5">
    <source>
        <dbReference type="Proteomes" id="UP001307705"/>
    </source>
</evidence>
<sequence>MRKYFYTDGVNKFGPFSKDELKSQRVTRSTKVWYYGLEKWTEMSEIIELDDITSTIPPELKPFNDSNENKIQKPERRPIEKPIPIHPKPNKSKQSRWIIGIAILVVIFFVIIKLVQKQSEANLYKEIVANSYDGDVNFDIYVEKFYRDLEFYGIFPKKPKTTIIKFSRLDQLDNTTHIHGLSLGHNDDSRIEIYINPSSWQQFSKPMRYFLMYHELAHDVLNLDDLENKPINEGKLMYPEFSTYEKKNMDDFIESFHALFEEYSTK</sequence>
<keyword evidence="2" id="KW-1133">Transmembrane helix</keyword>
<gene>
    <name evidence="4" type="ORF">Ataiwa_40120</name>
</gene>
<evidence type="ECO:0000313" key="4">
    <source>
        <dbReference type="EMBL" id="GMQ35738.1"/>
    </source>
</evidence>
<name>A0ABQ6Q886_9BACT</name>
<dbReference type="InterPro" id="IPR025640">
    <property type="entry name" value="GYF_2"/>
</dbReference>
<organism evidence="4 5">
    <name type="scientific">Algoriphagus taiwanensis</name>
    <dbReference type="NCBI Taxonomy" id="1445656"/>
    <lineage>
        <taxon>Bacteria</taxon>
        <taxon>Pseudomonadati</taxon>
        <taxon>Bacteroidota</taxon>
        <taxon>Cytophagia</taxon>
        <taxon>Cytophagales</taxon>
        <taxon>Cyclobacteriaceae</taxon>
        <taxon>Algoriphagus</taxon>
    </lineage>
</organism>
<keyword evidence="2" id="KW-0472">Membrane</keyword>
<reference evidence="4 5" key="1">
    <citation type="submission" date="2023-08" db="EMBL/GenBank/DDBJ databases">
        <title>Draft genome sequence of Algoriphagus taiwanensis.</title>
        <authorList>
            <person name="Takatani N."/>
            <person name="Hosokawa M."/>
            <person name="Sawabe T."/>
        </authorList>
    </citation>
    <scope>NUCLEOTIDE SEQUENCE [LARGE SCALE GENOMIC DNA]</scope>
    <source>
        <strain evidence="4 5">JCM 19755</strain>
    </source>
</reference>
<keyword evidence="2" id="KW-0812">Transmembrane</keyword>
<feature type="region of interest" description="Disordered" evidence="1">
    <location>
        <begin position="63"/>
        <end position="86"/>
    </location>
</feature>
<evidence type="ECO:0000259" key="3">
    <source>
        <dbReference type="Pfam" id="PF14237"/>
    </source>
</evidence>
<accession>A0ABQ6Q886</accession>